<dbReference type="InterPro" id="IPR056245">
    <property type="entry name" value="KH_DEAH11/12"/>
</dbReference>
<feature type="region of interest" description="Disordered" evidence="13">
    <location>
        <begin position="423"/>
        <end position="449"/>
    </location>
</feature>
<name>A0ABQ9F8N3_TEGGR</name>
<dbReference type="Gene3D" id="1.20.120.1750">
    <property type="match status" value="1"/>
</dbReference>
<dbReference type="InterPro" id="IPR027417">
    <property type="entry name" value="P-loop_NTPase"/>
</dbReference>
<evidence type="ECO:0000259" key="16">
    <source>
        <dbReference type="PROSITE" id="PS51194"/>
    </source>
</evidence>
<gene>
    <name evidence="18" type="ORF">KUTeg_009371</name>
</gene>
<dbReference type="SMART" id="SM00847">
    <property type="entry name" value="HA2"/>
    <property type="match status" value="1"/>
</dbReference>
<dbReference type="InterPro" id="IPR001841">
    <property type="entry name" value="Znf_RING"/>
</dbReference>
<evidence type="ECO:0000256" key="6">
    <source>
        <dbReference type="ARBA" id="ARBA00022786"/>
    </source>
</evidence>
<dbReference type="Gene3D" id="3.40.50.300">
    <property type="entry name" value="P-loop containing nucleotide triphosphate hydrolases"/>
    <property type="match status" value="2"/>
</dbReference>
<dbReference type="Pfam" id="PF24471">
    <property type="entry name" value="KH_DEAH11"/>
    <property type="match status" value="1"/>
</dbReference>
<dbReference type="InterPro" id="IPR001650">
    <property type="entry name" value="Helicase_C-like"/>
</dbReference>
<dbReference type="SMART" id="SM00647">
    <property type="entry name" value="IBR"/>
    <property type="match status" value="2"/>
</dbReference>
<dbReference type="SMART" id="SM00487">
    <property type="entry name" value="DEXDc"/>
    <property type="match status" value="1"/>
</dbReference>
<dbReference type="Gene3D" id="1.20.120.1080">
    <property type="match status" value="1"/>
</dbReference>
<dbReference type="CDD" id="cd18791">
    <property type="entry name" value="SF2_C_RHA"/>
    <property type="match status" value="1"/>
</dbReference>
<evidence type="ECO:0000313" key="18">
    <source>
        <dbReference type="EMBL" id="KAJ8311998.1"/>
    </source>
</evidence>
<dbReference type="SUPFAM" id="SSF52540">
    <property type="entry name" value="P-loop containing nucleoside triphosphate hydrolases"/>
    <property type="match status" value="1"/>
</dbReference>
<keyword evidence="2" id="KW-0479">Metal-binding</keyword>
<keyword evidence="7" id="KW-0378">Hydrolase</keyword>
<keyword evidence="4" id="KW-0547">Nucleotide-binding</keyword>
<dbReference type="CDD" id="cd17917">
    <property type="entry name" value="DEXHc_RHA-like"/>
    <property type="match status" value="1"/>
</dbReference>
<evidence type="ECO:0000256" key="4">
    <source>
        <dbReference type="ARBA" id="ARBA00022741"/>
    </source>
</evidence>
<dbReference type="InterPro" id="IPR013083">
    <property type="entry name" value="Znf_RING/FYVE/PHD"/>
</dbReference>
<keyword evidence="1" id="KW-0808">Transferase</keyword>
<dbReference type="PROSITE" id="PS50089">
    <property type="entry name" value="ZF_RING_2"/>
    <property type="match status" value="1"/>
</dbReference>
<feature type="compositionally biased region" description="Polar residues" evidence="13">
    <location>
        <begin position="291"/>
        <end position="303"/>
    </location>
</feature>
<dbReference type="SMART" id="SM00490">
    <property type="entry name" value="HELICc"/>
    <property type="match status" value="1"/>
</dbReference>
<organism evidence="18 19">
    <name type="scientific">Tegillarca granosa</name>
    <name type="common">Malaysian cockle</name>
    <name type="synonym">Anadara granosa</name>
    <dbReference type="NCBI Taxonomy" id="220873"/>
    <lineage>
        <taxon>Eukaryota</taxon>
        <taxon>Metazoa</taxon>
        <taxon>Spiralia</taxon>
        <taxon>Lophotrochozoa</taxon>
        <taxon>Mollusca</taxon>
        <taxon>Bivalvia</taxon>
        <taxon>Autobranchia</taxon>
        <taxon>Pteriomorphia</taxon>
        <taxon>Arcoida</taxon>
        <taxon>Arcoidea</taxon>
        <taxon>Arcidae</taxon>
        <taxon>Tegillarca</taxon>
    </lineage>
</organism>
<accession>A0ABQ9F8N3</accession>
<dbReference type="Pfam" id="PF00271">
    <property type="entry name" value="Helicase_C"/>
    <property type="match status" value="1"/>
</dbReference>
<dbReference type="CDD" id="cd20335">
    <property type="entry name" value="BRcat_RBR"/>
    <property type="match status" value="1"/>
</dbReference>
<feature type="domain" description="Helicase ATP-binding" evidence="15">
    <location>
        <begin position="927"/>
        <end position="1090"/>
    </location>
</feature>
<evidence type="ECO:0000256" key="5">
    <source>
        <dbReference type="ARBA" id="ARBA00022771"/>
    </source>
</evidence>
<evidence type="ECO:0000256" key="3">
    <source>
        <dbReference type="ARBA" id="ARBA00022737"/>
    </source>
</evidence>
<dbReference type="PROSITE" id="PS00690">
    <property type="entry name" value="DEAH_ATP_HELICASE"/>
    <property type="match status" value="1"/>
</dbReference>
<sequence>MGNSKSKTKTDNNDKTQTTLSEREKAVVREQGRSEALNSFGVYGTRHAERKNEQNEVSYKEYQPFQNIPAGTGIQDKSQEKGSKQVSRTTENRMVQASVVRENYLPDTRQKENNLVKNASTTKTSDNLNTRATDAQQKIVGLTQENPQCNNTIYVHETPGKQTTNSSENFKTTRNYQICENNVSISCDKLQPFKIDANQSEVFIHNDNLKNGPFNMNTTSGDGIVQAPVFQENYLWDTRQKEINLVKNASNTKPSDSLNNHDSDARHQFGGLTRMNPQCNDTLYAHKSSGEHTTNSSEKSKTTGNCKFCVNSASILHGKLQPFKIDANKPGVLTHDNHPEKWSFNLNKTSENGIVKASIVNETHEEETKQNKTSGVANVSNSTSYIPNHNVTKSYNKLEELTINTPQRSDMSSNTTNVHKTSIQQTINVSGKPKTAAFGNSSDHNDYFSQDENKLIDSNYKYPDETSLSNSAEYKRYDLPVSNKLELDHSYQKATSMKPSSVCAENKVNPLPSENKHIPVKNNEGYFQVRGRDFGSQTSDTPINLQNRSVESITEGNFTETRTSNSKLKPGSYAIKIPWQCSSNRDDSYASDGSSDILVDELDKEYGCRILKNSSCDSDSRYSSRRSSIKSGCSVDDLMDETSSTEDLDYNCDDMYDIDDMSDNSSLMEDEDVRPEEDVWRTKIQELAQKLTKISEDVSVSKSQIYVFKICALVEKDEVPDFIKSRLPSNLKFECLESEHKKRNTIVTLKFPSKRMALRSKSFLHQGNRKSRVKIWIVCEKLQSAVSLENLGNGNVFQQHVDDILKRADSTIYTHDQKIEGVRMKLDEIKNEIERKGFLKLLEFESYQTLIAERKTLRQALGDQLKELQLQKSEFNIYMQQLSERLDSIDIGIEWKTEMQDLKKSFGIECVRLREALPIYARKSDIQQTIKENKVSVILGETGSGKSTQLPQYVYRQPWVGNGLIVCTQPRKVAAISLATRVAAEIATTVGQEVGYHVGMNTKKSKSTKILYMTDHCLLNECLKDNTLSAYSCIIIDEAHERSIFTDLLLGMIKRCLTKRDDLRIIVTSATIDPGVFQTFFNNCPVMKVSGRMFPVEVIWKKQVPGQEPFENYENNAVQKALDIHLNEPPGDVLVFLTSPSEAENCCKSFQNKLKDKTSVVCLQLHSRVQSSEQQLVFRATPIGKRKIVFATNSAETSITIPNIKYVIDTGLMKENRYDPLKNMSTLSVTMVTKSNAEQRKGRAGRTMAGKCYRLYTEHDFESMKPTNIPELLRINLGQAILKLFELGVNPFEFDFVQSPDRKSMEATLSLLEDIGAIAQSLITELGKWISKLPVDPKFGAFIYQGLQNEIGSEAIVIAAFVSAAGSVFYRGGSQAQKDLADRIKTKFCHPGGDFLSYLNVFREWFKQPEREKGKWCVENSVNGKTLKGVREIVNEILLILRKEHNKNVKLEFSKTPDKIEDLLIRLLFKTLRVNISHYLGHKDAGYLYVEKGQFIHLHPSSCLLSLGCNPEWKVFLKVMRSSKDYAMEVVSVSEEILNEAIEEGWIKVDKEEARSRRVKAIATFHVGSQVFWDFVGPRYSNLRELEQEFLEIIQGSPGVIEADKARGHIKIYAAETFTDVANMLLTEELEYILETLRNEESEQRLSQHTDKIRAVMGQGASVQTFYMPDQYKTVDIYCSYRMIHTIDDDILELFEEFGTIQNHWLRKINKISKSSKMCFLGKVTFVEMDSAAAAVSGTQCNDGIQARSPIKQNNNDLTGFKAVISWCRRPSKGFGFVELLRSRHIDKADRLRSVSVGGSTVLVQKSRKNDRELYVKNLRKIVNEDVLRQGIADALRIDAYNDIGRVNVVREKVETTKSDIQQFQRRLRGMITQYVKHGNFEVDIRIPKPHDRVYIAYVRFSDPDDGARACREISYSFAINGETITMKADLSTSIYIHKNIYEKIADTLRGFLEGEQEESDVITKTKTLRNGSFVIDLHADNPDELVATNRVIQKLVRGHKLSCQQNQRSEILFTRNGKDKLTSIMRKTNTFINIDNRVMEITIHGNSRNRDHALKKINDYLTRLKSLSAKQVELKGEDKPIGVMKALLIKYGITLDQLRKNAELVNIDLDHKNHRLQMTGTEKAIEIGCSLINDVITSVTVNSALLQNVDDPECAICFTSVDDYEQLYRLECCGHPYHKECIELQMVSAVKNKDIPVKCSFDKCERLFAWKDILNLARLGYTSISDLVSSSVSSFVAKNKERFRYCITADCPIVYRVDKKGKCFRCPDCEIRICTSCHIQFHDGLTCAMYNSAKGDKSIALWIRGDPDRRKLCPSCRAPIEKIDGCNHMQCGSCDIHICWVCLKGFLSSQECYAHLAKIHGSFG</sequence>
<comment type="caution">
    <text evidence="18">The sequence shown here is derived from an EMBL/GenBank/DDBJ whole genome shotgun (WGS) entry which is preliminary data.</text>
</comment>
<reference evidence="18 19" key="1">
    <citation type="submission" date="2022-12" db="EMBL/GenBank/DDBJ databases">
        <title>Chromosome-level genome of Tegillarca granosa.</title>
        <authorList>
            <person name="Kim J."/>
        </authorList>
    </citation>
    <scope>NUCLEOTIDE SEQUENCE [LARGE SCALE GENOMIC DNA]</scope>
    <source>
        <strain evidence="18">Teg-2019</strain>
        <tissue evidence="18">Adductor muscle</tissue>
    </source>
</reference>
<dbReference type="PANTHER" id="PTHR18934:SF91">
    <property type="entry name" value="PRE-MRNA-SPLICING FACTOR ATP-DEPENDENT RNA HELICASE PRP16"/>
    <property type="match status" value="1"/>
</dbReference>
<keyword evidence="10" id="KW-0067">ATP-binding</keyword>
<evidence type="ECO:0000256" key="1">
    <source>
        <dbReference type="ARBA" id="ARBA00022679"/>
    </source>
</evidence>
<evidence type="ECO:0000256" key="12">
    <source>
        <dbReference type="PROSITE-ProRule" id="PRU00175"/>
    </source>
</evidence>
<feature type="compositionally biased region" description="Polar residues" evidence="13">
    <location>
        <begin position="371"/>
        <end position="388"/>
    </location>
</feature>
<evidence type="ECO:0000313" key="19">
    <source>
        <dbReference type="Proteomes" id="UP001217089"/>
    </source>
</evidence>
<dbReference type="CDD" id="cd00590">
    <property type="entry name" value="RRM_SF"/>
    <property type="match status" value="1"/>
</dbReference>
<feature type="region of interest" description="Disordered" evidence="13">
    <location>
        <begin position="365"/>
        <end position="388"/>
    </location>
</feature>
<dbReference type="InterPro" id="IPR007502">
    <property type="entry name" value="Helicase-assoc_dom"/>
</dbReference>
<evidence type="ECO:0000256" key="8">
    <source>
        <dbReference type="ARBA" id="ARBA00022806"/>
    </source>
</evidence>
<dbReference type="InterPro" id="IPR002867">
    <property type="entry name" value="IBR_dom"/>
</dbReference>
<dbReference type="Gene3D" id="3.30.40.10">
    <property type="entry name" value="Zinc/RING finger domain, C3HC4 (zinc finger)"/>
    <property type="match status" value="1"/>
</dbReference>
<dbReference type="Proteomes" id="UP001217089">
    <property type="component" value="Unassembled WGS sequence"/>
</dbReference>
<evidence type="ECO:0000259" key="14">
    <source>
        <dbReference type="PROSITE" id="PS50089"/>
    </source>
</evidence>
<comment type="similarity">
    <text evidence="11">Belongs to the DEAD box helicase family. DEAH subfamily. PRP16 sub-subfamily.</text>
</comment>
<feature type="region of interest" description="Disordered" evidence="13">
    <location>
        <begin position="249"/>
        <end position="303"/>
    </location>
</feature>
<dbReference type="SUPFAM" id="SSF54928">
    <property type="entry name" value="RNA-binding domain, RBD"/>
    <property type="match status" value="1"/>
</dbReference>
<keyword evidence="9" id="KW-0862">Zinc</keyword>
<evidence type="ECO:0000259" key="17">
    <source>
        <dbReference type="PROSITE" id="PS51873"/>
    </source>
</evidence>
<feature type="region of interest" description="Disordered" evidence="13">
    <location>
        <begin position="1"/>
        <end position="91"/>
    </location>
</feature>
<dbReference type="PROSITE" id="PS51192">
    <property type="entry name" value="HELICASE_ATP_BIND_1"/>
    <property type="match status" value="1"/>
</dbReference>
<dbReference type="InterPro" id="IPR002464">
    <property type="entry name" value="DNA/RNA_helicase_DEAH_CS"/>
</dbReference>
<proteinExistence type="inferred from homology"/>
<evidence type="ECO:0000256" key="2">
    <source>
        <dbReference type="ARBA" id="ARBA00022723"/>
    </source>
</evidence>
<keyword evidence="6" id="KW-0833">Ubl conjugation pathway</keyword>
<dbReference type="Pfam" id="PF00270">
    <property type="entry name" value="DEAD"/>
    <property type="match status" value="1"/>
</dbReference>
<keyword evidence="5 12" id="KW-0863">Zinc-finger</keyword>
<dbReference type="SUPFAM" id="SSF57850">
    <property type="entry name" value="RING/U-box"/>
    <property type="match status" value="2"/>
</dbReference>
<dbReference type="PANTHER" id="PTHR18934">
    <property type="entry name" value="ATP-DEPENDENT RNA HELICASE"/>
    <property type="match status" value="1"/>
</dbReference>
<dbReference type="CDD" id="cd22585">
    <property type="entry name" value="Rcat_RBR_DEAH12-like"/>
    <property type="match status" value="1"/>
</dbReference>
<dbReference type="InterPro" id="IPR035979">
    <property type="entry name" value="RBD_domain_sf"/>
</dbReference>
<protein>
    <recommendedName>
        <fullName evidence="20">RNA helicase</fullName>
    </recommendedName>
</protein>
<evidence type="ECO:0000256" key="9">
    <source>
        <dbReference type="ARBA" id="ARBA00022833"/>
    </source>
</evidence>
<keyword evidence="8" id="KW-0347">Helicase</keyword>
<keyword evidence="19" id="KW-1185">Reference proteome</keyword>
<dbReference type="EMBL" id="JARBDR010000440">
    <property type="protein sequence ID" value="KAJ8311998.1"/>
    <property type="molecule type" value="Genomic_DNA"/>
</dbReference>
<dbReference type="SMART" id="SM00184">
    <property type="entry name" value="RING"/>
    <property type="match status" value="1"/>
</dbReference>
<feature type="compositionally biased region" description="Basic and acidic residues" evidence="13">
    <location>
        <begin position="21"/>
        <end position="33"/>
    </location>
</feature>
<dbReference type="PROSITE" id="PS51194">
    <property type="entry name" value="HELICASE_CTER"/>
    <property type="match status" value="1"/>
</dbReference>
<evidence type="ECO:0000256" key="11">
    <source>
        <dbReference type="ARBA" id="ARBA00038040"/>
    </source>
</evidence>
<evidence type="ECO:0000256" key="7">
    <source>
        <dbReference type="ARBA" id="ARBA00022801"/>
    </source>
</evidence>
<dbReference type="PROSITE" id="PS51873">
    <property type="entry name" value="TRIAD"/>
    <property type="match status" value="1"/>
</dbReference>
<evidence type="ECO:0000259" key="15">
    <source>
        <dbReference type="PROSITE" id="PS51192"/>
    </source>
</evidence>
<dbReference type="InterPro" id="IPR044066">
    <property type="entry name" value="TRIAD_supradom"/>
</dbReference>
<dbReference type="Pfam" id="PF01485">
    <property type="entry name" value="IBR"/>
    <property type="match status" value="1"/>
</dbReference>
<dbReference type="InterPro" id="IPR011545">
    <property type="entry name" value="DEAD/DEAH_box_helicase_dom"/>
</dbReference>
<keyword evidence="3" id="KW-0677">Repeat</keyword>
<evidence type="ECO:0000256" key="10">
    <source>
        <dbReference type="ARBA" id="ARBA00022840"/>
    </source>
</evidence>
<feature type="domain" description="RING-type" evidence="14">
    <location>
        <begin position="2155"/>
        <end position="2204"/>
    </location>
</feature>
<evidence type="ECO:0000256" key="13">
    <source>
        <dbReference type="SAM" id="MobiDB-lite"/>
    </source>
</evidence>
<evidence type="ECO:0008006" key="20">
    <source>
        <dbReference type="Google" id="ProtNLM"/>
    </source>
</evidence>
<dbReference type="InterPro" id="IPR014001">
    <property type="entry name" value="Helicase_ATP-bd"/>
</dbReference>
<feature type="domain" description="Helicase C-terminal" evidence="16">
    <location>
        <begin position="1117"/>
        <end position="1288"/>
    </location>
</feature>
<feature type="compositionally biased region" description="Polar residues" evidence="13">
    <location>
        <begin position="249"/>
        <end position="258"/>
    </location>
</feature>
<dbReference type="Pfam" id="PF22191">
    <property type="entry name" value="IBR_1"/>
    <property type="match status" value="1"/>
</dbReference>
<feature type="domain" description="RING-type" evidence="17">
    <location>
        <begin position="2151"/>
        <end position="2365"/>
    </location>
</feature>